<keyword evidence="4" id="KW-0812">Transmembrane</keyword>
<evidence type="ECO:0000256" key="1">
    <source>
        <dbReference type="ARBA" id="ARBA00004447"/>
    </source>
</evidence>
<dbReference type="EC" id="2.4.1.-" evidence="13"/>
<keyword evidence="5" id="KW-0479">Metal-binding</keyword>
<evidence type="ECO:0000256" key="13">
    <source>
        <dbReference type="RuleBase" id="RU364016"/>
    </source>
</evidence>
<keyword evidence="3 13" id="KW-0808">Transferase</keyword>
<keyword evidence="10" id="KW-0472">Membrane</keyword>
<keyword evidence="17" id="KW-1185">Reference proteome</keyword>
<evidence type="ECO:0000256" key="9">
    <source>
        <dbReference type="ARBA" id="ARBA00023054"/>
    </source>
</evidence>
<dbReference type="GO" id="GO:0047238">
    <property type="term" value="F:glucuronosyl-N-acetylgalactosaminyl-proteoglycan 4-beta-N-acetylgalactosaminyltransferase activity"/>
    <property type="evidence" value="ECO:0007669"/>
    <property type="project" value="TreeGrafter"/>
</dbReference>
<evidence type="ECO:0000313" key="16">
    <source>
        <dbReference type="EMBL" id="PWA26639.1"/>
    </source>
</evidence>
<evidence type="ECO:0000313" key="17">
    <source>
        <dbReference type="Proteomes" id="UP000250572"/>
    </source>
</evidence>
<dbReference type="InterPro" id="IPR051227">
    <property type="entry name" value="CS_glycosyltransferase"/>
</dbReference>
<dbReference type="STRING" id="33528.ENSGAFP00000018325"/>
<comment type="caution">
    <text evidence="16">The sequence shown here is derived from an EMBL/GenBank/DDBJ whole genome shotgun (WGS) entry which is preliminary data.</text>
</comment>
<evidence type="ECO:0000256" key="10">
    <source>
        <dbReference type="ARBA" id="ARBA00023136"/>
    </source>
</evidence>
<evidence type="ECO:0000256" key="4">
    <source>
        <dbReference type="ARBA" id="ARBA00022692"/>
    </source>
</evidence>
<organism evidence="16 17">
    <name type="scientific">Gambusia affinis</name>
    <name type="common">Western mosquitofish</name>
    <name type="synonym">Heterandria affinis</name>
    <dbReference type="NCBI Taxonomy" id="33528"/>
    <lineage>
        <taxon>Eukaryota</taxon>
        <taxon>Metazoa</taxon>
        <taxon>Chordata</taxon>
        <taxon>Craniata</taxon>
        <taxon>Vertebrata</taxon>
        <taxon>Euteleostomi</taxon>
        <taxon>Actinopterygii</taxon>
        <taxon>Neopterygii</taxon>
        <taxon>Teleostei</taxon>
        <taxon>Neoteleostei</taxon>
        <taxon>Acanthomorphata</taxon>
        <taxon>Ovalentaria</taxon>
        <taxon>Atherinomorphae</taxon>
        <taxon>Cyprinodontiformes</taxon>
        <taxon>Poeciliidae</taxon>
        <taxon>Poeciliinae</taxon>
        <taxon>Gambusia</taxon>
    </lineage>
</organism>
<name>A0A315VTW0_GAMAF</name>
<comment type="similarity">
    <text evidence="2 13">Belongs to the chondroitin N-acetylgalactosaminyltransferase family.</text>
</comment>
<gene>
    <name evidence="16" type="ORF">CCH79_00001024</name>
</gene>
<dbReference type="InterPro" id="IPR029044">
    <property type="entry name" value="Nucleotide-diphossugar_trans"/>
</dbReference>
<evidence type="ECO:0000256" key="6">
    <source>
        <dbReference type="ARBA" id="ARBA00022968"/>
    </source>
</evidence>
<keyword evidence="9 14" id="KW-0175">Coiled coil</keyword>
<feature type="compositionally biased region" description="Gly residues" evidence="15">
    <location>
        <begin position="57"/>
        <end position="75"/>
    </location>
</feature>
<dbReference type="GO" id="GO:0050650">
    <property type="term" value="P:chondroitin sulfate proteoglycan biosynthetic process"/>
    <property type="evidence" value="ECO:0007669"/>
    <property type="project" value="UniProtKB-ARBA"/>
</dbReference>
<dbReference type="Pfam" id="PF05679">
    <property type="entry name" value="CHGN"/>
    <property type="match status" value="1"/>
</dbReference>
<feature type="region of interest" description="Disordered" evidence="15">
    <location>
        <begin position="43"/>
        <end position="84"/>
    </location>
</feature>
<feature type="region of interest" description="Disordered" evidence="15">
    <location>
        <begin position="236"/>
        <end position="255"/>
    </location>
</feature>
<evidence type="ECO:0000256" key="7">
    <source>
        <dbReference type="ARBA" id="ARBA00022989"/>
    </source>
</evidence>
<dbReference type="PANTHER" id="PTHR12369:SF19">
    <property type="entry name" value="CHONDROITIN SULFATE N-ACETYLGALACTOSAMINYLTRANSFERASE 1"/>
    <property type="match status" value="1"/>
</dbReference>
<evidence type="ECO:0000256" key="2">
    <source>
        <dbReference type="ARBA" id="ARBA00009239"/>
    </source>
</evidence>
<protein>
    <recommendedName>
        <fullName evidence="13">Hexosyltransferase</fullName>
        <ecNumber evidence="13">2.4.1.-</ecNumber>
    </recommendedName>
</protein>
<evidence type="ECO:0000256" key="12">
    <source>
        <dbReference type="ARBA" id="ARBA00052383"/>
    </source>
</evidence>
<comment type="subcellular location">
    <subcellularLocation>
        <location evidence="1 13">Golgi apparatus</location>
        <location evidence="1 13">Golgi stack membrane</location>
        <topology evidence="1 13">Single-pass type II membrane protein</topology>
    </subcellularLocation>
</comment>
<dbReference type="InterPro" id="IPR008428">
    <property type="entry name" value="Chond_GalNAc"/>
</dbReference>
<dbReference type="AlphaFoldDB" id="A0A315VTW0"/>
<keyword evidence="8 13" id="KW-0333">Golgi apparatus</keyword>
<sequence length="681" mass="77150">MLRRGLLTWVSRVGGLLVLLCCSLSLLYLMTCSPPHSNNPPLSHVLPHAGSNHPSLGGTGPVVGAGPSGTRGGGDASQSRGPPAAHSYQLLLQEREEQHRLYISSLKKQIAQLKEDLQERSLQLKRVQESLKTVANGPAEGQNGGAELQGAGFGEVQGAKSQQSDLQEFLRTQLSKAEISSGSRLPNEYAVVPFESFTLQKMYQLEMGLTRHPEEKPVRKDKRDELGEVLEAALHSLNTPSSHQDNKVPAEKTQTSKVYTPSDFIEGISRTERDKGTLYELTFRGEASHEFRRLVLFRPFGPLMKVRNERMDTTNIMINIIVPLSRRADKFKQFMHNFREVCVRQDGRVHLTVVYFGKEQMSEVRSTLENTSREASFKNYTLLQLDEEFSRGRGLDVGARAWKGGNVLLFFCDVDIYFTADFLNTCRLNTQPGKKVFYPVLFSQYNPALIYGSPEHIPPVEQQLVIKKDTGFWRDFGFGMTCQYRSDFINIGGFDIDIKGWGGEDVHLYRKYLHSNLLVVRAPSRGLFHLWHEKHCADELPPDQYRMCMQSKAMNEASHGQLGMLFFRHEIEAHLHKQKLQNPKKTRIEDMKTQGELLQGKCYNHLPEPQCKNCVGICIFPTLPMLHECKMNPPYLRTPVLYVKAAPWPAAAGEVFAAFRLGFRIIFHWLQTSSQDRCPSK</sequence>
<feature type="coiled-coil region" evidence="14">
    <location>
        <begin position="103"/>
        <end position="130"/>
    </location>
</feature>
<evidence type="ECO:0000256" key="8">
    <source>
        <dbReference type="ARBA" id="ARBA00023034"/>
    </source>
</evidence>
<accession>A0A315VTW0</accession>
<dbReference type="EMBL" id="NHOQ01001156">
    <property type="protein sequence ID" value="PWA26639.1"/>
    <property type="molecule type" value="Genomic_DNA"/>
</dbReference>
<dbReference type="SUPFAM" id="SSF53448">
    <property type="entry name" value="Nucleotide-diphospho-sugar transferases"/>
    <property type="match status" value="1"/>
</dbReference>
<evidence type="ECO:0000256" key="14">
    <source>
        <dbReference type="SAM" id="Coils"/>
    </source>
</evidence>
<reference evidence="16 17" key="1">
    <citation type="journal article" date="2018" name="G3 (Bethesda)">
        <title>A High-Quality Reference Genome for the Invasive Mosquitofish Gambusia affinis Using a Chicago Library.</title>
        <authorList>
            <person name="Hoffberg S.L."/>
            <person name="Troendle N.J."/>
            <person name="Glenn T.C."/>
            <person name="Mahmud O."/>
            <person name="Louha S."/>
            <person name="Chalopin D."/>
            <person name="Bennetzen J.L."/>
            <person name="Mauricio R."/>
        </authorList>
    </citation>
    <scope>NUCLEOTIDE SEQUENCE [LARGE SCALE GENOMIC DNA]</scope>
    <source>
        <strain evidence="16">NE01/NJP1002.9</strain>
        <tissue evidence="16">Muscle</tissue>
    </source>
</reference>
<keyword evidence="6 13" id="KW-0735">Signal-anchor</keyword>
<comment type="catalytic activity">
    <reaction evidence="12">
        <text>3-O-(beta-D-GlcA-(1-&gt;3)-beta-D-Gal-(1-&gt;3)-beta-D-Gal-(1-&gt;4)-beta-D-Xyl)-L-seryl-[protein] + UDP-N-acetyl-alpha-D-galactosamine = 3-O-(beta-D-GalNAc-(1-&gt;4)-beta-D-GlcA-(1-&gt;3)-beta-D-Gal-(1-&gt;3)-beta-D-Gal-(1-&gt;4)-beta-D-Xyl)-L-seryl-[protein] + UDP + H(+)</text>
        <dbReference type="Rhea" id="RHEA:23464"/>
        <dbReference type="Rhea" id="RHEA-COMP:12573"/>
        <dbReference type="Rhea" id="RHEA-COMP:12575"/>
        <dbReference type="ChEBI" id="CHEBI:15378"/>
        <dbReference type="ChEBI" id="CHEBI:58223"/>
        <dbReference type="ChEBI" id="CHEBI:67138"/>
        <dbReference type="ChEBI" id="CHEBI:132093"/>
        <dbReference type="ChEBI" id="CHEBI:132105"/>
        <dbReference type="EC" id="2.4.1.174"/>
    </reaction>
</comment>
<dbReference type="Proteomes" id="UP000250572">
    <property type="component" value="Unassembled WGS sequence"/>
</dbReference>
<dbReference type="PANTHER" id="PTHR12369">
    <property type="entry name" value="CHONDROITIN SYNTHASE"/>
    <property type="match status" value="1"/>
</dbReference>
<dbReference type="GO" id="GO:0032580">
    <property type="term" value="C:Golgi cisterna membrane"/>
    <property type="evidence" value="ECO:0007669"/>
    <property type="project" value="UniProtKB-SubCell"/>
</dbReference>
<keyword evidence="11" id="KW-0325">Glycoprotein</keyword>
<dbReference type="GO" id="GO:0046872">
    <property type="term" value="F:metal ion binding"/>
    <property type="evidence" value="ECO:0007669"/>
    <property type="project" value="UniProtKB-KW"/>
</dbReference>
<evidence type="ECO:0000256" key="3">
    <source>
        <dbReference type="ARBA" id="ARBA00022679"/>
    </source>
</evidence>
<proteinExistence type="inferred from homology"/>
<evidence type="ECO:0000256" key="15">
    <source>
        <dbReference type="SAM" id="MobiDB-lite"/>
    </source>
</evidence>
<dbReference type="FunFam" id="3.90.550.10:FF:000059">
    <property type="entry name" value="Hexosyltransferase"/>
    <property type="match status" value="1"/>
</dbReference>
<keyword evidence="7" id="KW-1133">Transmembrane helix</keyword>
<dbReference type="Gene3D" id="3.90.550.10">
    <property type="entry name" value="Spore Coat Polysaccharide Biosynthesis Protein SpsA, Chain A"/>
    <property type="match status" value="1"/>
</dbReference>
<evidence type="ECO:0000256" key="11">
    <source>
        <dbReference type="ARBA" id="ARBA00023180"/>
    </source>
</evidence>
<dbReference type="GO" id="GO:0047237">
    <property type="term" value="F:glucuronylgalactosylproteoglycan 4-beta-N-acetylgalactosaminyltransferase activity"/>
    <property type="evidence" value="ECO:0007669"/>
    <property type="project" value="UniProtKB-EC"/>
</dbReference>
<evidence type="ECO:0000256" key="5">
    <source>
        <dbReference type="ARBA" id="ARBA00022723"/>
    </source>
</evidence>